<dbReference type="Proteomes" id="UP000626109">
    <property type="component" value="Unassembled WGS sequence"/>
</dbReference>
<dbReference type="GO" id="GO:1990904">
    <property type="term" value="C:ribonucleoprotein complex"/>
    <property type="evidence" value="ECO:0007669"/>
    <property type="project" value="UniProtKB-KW"/>
</dbReference>
<organism evidence="5 6">
    <name type="scientific">Polarella glacialis</name>
    <name type="common">Dinoflagellate</name>
    <dbReference type="NCBI Taxonomy" id="89957"/>
    <lineage>
        <taxon>Eukaryota</taxon>
        <taxon>Sar</taxon>
        <taxon>Alveolata</taxon>
        <taxon>Dinophyceae</taxon>
        <taxon>Suessiales</taxon>
        <taxon>Suessiaceae</taxon>
        <taxon>Polarella</taxon>
    </lineage>
</organism>
<dbReference type="GO" id="GO:0003735">
    <property type="term" value="F:structural constituent of ribosome"/>
    <property type="evidence" value="ECO:0007669"/>
    <property type="project" value="InterPro"/>
</dbReference>
<dbReference type="EMBL" id="CAJNNW010011052">
    <property type="protein sequence ID" value="CAE8652722.1"/>
    <property type="molecule type" value="Genomic_DNA"/>
</dbReference>
<reference evidence="5" key="1">
    <citation type="submission" date="2021-02" db="EMBL/GenBank/DDBJ databases">
        <authorList>
            <person name="Dougan E. K."/>
            <person name="Rhodes N."/>
            <person name="Thang M."/>
            <person name="Chan C."/>
        </authorList>
    </citation>
    <scope>NUCLEOTIDE SEQUENCE</scope>
</reference>
<sequence>MLSQVAFTAARWSPIAPEVSPGLRAAARHGVEAVPLPSLPSLASSSGSSSGWSLAAAGALVAAAAMRTAGRRRRSAPNGFGVHQDVVLVSHGPAILSGAQGSMAAKPLTFAARGQAEANRTGRASRIVTNVRIRKGPYTVWKRKDMWLSLSTTFSNRSKNCFRIAKQAVMHALKKKYKSRRLFKRDRRSLWIMRVGASSRLHGIPYCELISHMKVANININRKIMSQLGAYDRAVFTNIMEVAVPNWKQIKAKKDYQRPDYTVEELDAVGIPYLEQIAPEIYTDATIRFNRQVRSWGVEYTIDMGPPEEWRDLLPKMPELANFNIPDNFIGNSNAEFEDAPLEMLITPDRLQPASYWKFKEKVALTQAEDAEKEARGEVTWPKKTGVSREDWFKREPQSWF</sequence>
<gene>
    <name evidence="5" type="ORF">PGLA2088_LOCUS9922</name>
</gene>
<accession>A0A813INU3</accession>
<evidence type="ECO:0000256" key="1">
    <source>
        <dbReference type="ARBA" id="ARBA00007698"/>
    </source>
</evidence>
<evidence type="ECO:0008006" key="7">
    <source>
        <dbReference type="Google" id="ProtNLM"/>
    </source>
</evidence>
<dbReference type="Gene3D" id="1.10.1900.20">
    <property type="entry name" value="Ribosomal protein L20"/>
    <property type="match status" value="1"/>
</dbReference>
<name>A0A813INU3_POLGL</name>
<comment type="caution">
    <text evidence="5">The sequence shown here is derived from an EMBL/GenBank/DDBJ whole genome shotgun (WGS) entry which is preliminary data.</text>
</comment>
<evidence type="ECO:0000256" key="4">
    <source>
        <dbReference type="RuleBase" id="RU000561"/>
    </source>
</evidence>
<comment type="similarity">
    <text evidence="1 4">Belongs to the bacterial ribosomal protein bL20 family.</text>
</comment>
<dbReference type="PRINTS" id="PR00062">
    <property type="entry name" value="RIBOSOMALL20"/>
</dbReference>
<dbReference type="Gene3D" id="6.10.160.10">
    <property type="match status" value="1"/>
</dbReference>
<dbReference type="Pfam" id="PF00453">
    <property type="entry name" value="Ribosomal_L20"/>
    <property type="match status" value="1"/>
</dbReference>
<evidence type="ECO:0000256" key="3">
    <source>
        <dbReference type="ARBA" id="ARBA00023274"/>
    </source>
</evidence>
<dbReference type="InterPro" id="IPR035566">
    <property type="entry name" value="Ribosomal_protein_bL20_C"/>
</dbReference>
<evidence type="ECO:0000256" key="2">
    <source>
        <dbReference type="ARBA" id="ARBA00022980"/>
    </source>
</evidence>
<dbReference type="GO" id="GO:0006412">
    <property type="term" value="P:translation"/>
    <property type="evidence" value="ECO:0007669"/>
    <property type="project" value="InterPro"/>
</dbReference>
<dbReference type="GO" id="GO:0005840">
    <property type="term" value="C:ribosome"/>
    <property type="evidence" value="ECO:0007669"/>
    <property type="project" value="UniProtKB-KW"/>
</dbReference>
<dbReference type="InterPro" id="IPR005813">
    <property type="entry name" value="Ribosomal_bL20"/>
</dbReference>
<dbReference type="NCBIfam" id="TIGR01032">
    <property type="entry name" value="rplT_bact"/>
    <property type="match status" value="1"/>
</dbReference>
<dbReference type="SUPFAM" id="SSF74731">
    <property type="entry name" value="Ribosomal protein L20"/>
    <property type="match status" value="1"/>
</dbReference>
<dbReference type="GO" id="GO:0019843">
    <property type="term" value="F:rRNA binding"/>
    <property type="evidence" value="ECO:0007669"/>
    <property type="project" value="InterPro"/>
</dbReference>
<protein>
    <recommendedName>
        <fullName evidence="7">50S ribosomal protein L20</fullName>
    </recommendedName>
</protein>
<dbReference type="PANTHER" id="PTHR10986">
    <property type="entry name" value="39S RIBOSOMAL PROTEIN L20"/>
    <property type="match status" value="1"/>
</dbReference>
<evidence type="ECO:0000313" key="6">
    <source>
        <dbReference type="Proteomes" id="UP000626109"/>
    </source>
</evidence>
<keyword evidence="3 4" id="KW-0687">Ribonucleoprotein</keyword>
<dbReference type="AlphaFoldDB" id="A0A813INU3"/>
<keyword evidence="2 4" id="KW-0689">Ribosomal protein</keyword>
<evidence type="ECO:0000313" key="5">
    <source>
        <dbReference type="EMBL" id="CAE8652722.1"/>
    </source>
</evidence>
<dbReference type="CDD" id="cd07026">
    <property type="entry name" value="Ribosomal_L20"/>
    <property type="match status" value="1"/>
</dbReference>
<proteinExistence type="inferred from homology"/>